<dbReference type="PANTHER" id="PTHR43018:SF2">
    <property type="entry name" value="PHOSPHO-2-DEHYDRO-3-DEOXYHEPTONATE ALDOLASE"/>
    <property type="match status" value="1"/>
</dbReference>
<evidence type="ECO:0000313" key="4">
    <source>
        <dbReference type="EMBL" id="URA10207.1"/>
    </source>
</evidence>
<dbReference type="Pfam" id="PF00793">
    <property type="entry name" value="DAHP_synth_1"/>
    <property type="match status" value="1"/>
</dbReference>
<reference evidence="4" key="2">
    <citation type="submission" date="2022-06" db="EMBL/GenBank/DDBJ databases">
        <title>Thermospira aquatica gen. nov., sp. nov.</title>
        <authorList>
            <person name="Ben Ali Gam Z."/>
            <person name="Labat M."/>
        </authorList>
    </citation>
    <scope>NUCLEOTIDE SEQUENCE</scope>
    <source>
        <strain evidence="4">F1F22</strain>
    </source>
</reference>
<dbReference type="GO" id="GO:0016832">
    <property type="term" value="F:aldehyde-lyase activity"/>
    <property type="evidence" value="ECO:0007669"/>
    <property type="project" value="InterPro"/>
</dbReference>
<accession>A0AAX3BD34</accession>
<dbReference type="Pfam" id="PF18152">
    <property type="entry name" value="DAHP_snth_FXD"/>
    <property type="match status" value="1"/>
</dbReference>
<dbReference type="GO" id="GO:0009073">
    <property type="term" value="P:aromatic amino acid family biosynthetic process"/>
    <property type="evidence" value="ECO:0007669"/>
    <property type="project" value="InterPro"/>
</dbReference>
<dbReference type="EMBL" id="CP073355">
    <property type="protein sequence ID" value="URA10207.1"/>
    <property type="molecule type" value="Genomic_DNA"/>
</dbReference>
<dbReference type="InterPro" id="IPR013785">
    <property type="entry name" value="Aldolase_TIM"/>
</dbReference>
<feature type="domain" description="DAHP synthase ferredoxin-like" evidence="3">
    <location>
        <begin position="1"/>
        <end position="67"/>
    </location>
</feature>
<dbReference type="Gene3D" id="3.20.20.70">
    <property type="entry name" value="Aldolase class I"/>
    <property type="match status" value="1"/>
</dbReference>
<organism evidence="4 5">
    <name type="scientific">Thermospira aquatica</name>
    <dbReference type="NCBI Taxonomy" id="2828656"/>
    <lineage>
        <taxon>Bacteria</taxon>
        <taxon>Pseudomonadati</taxon>
        <taxon>Spirochaetota</taxon>
        <taxon>Spirochaetia</taxon>
        <taxon>Brevinematales</taxon>
        <taxon>Thermospiraceae</taxon>
        <taxon>Thermospira</taxon>
    </lineage>
</organism>
<proteinExistence type="predicted"/>
<dbReference type="EC" id="2.5.1.54" evidence="4"/>
<dbReference type="NCBIfam" id="NF009239">
    <property type="entry name" value="PRK12595.1"/>
    <property type="match status" value="1"/>
</dbReference>
<dbReference type="RefSeq" id="WP_271435340.1">
    <property type="nucleotide sequence ID" value="NZ_CP073355.1"/>
</dbReference>
<dbReference type="NCBIfam" id="NF006421">
    <property type="entry name" value="PRK08673.1"/>
    <property type="match status" value="1"/>
</dbReference>
<dbReference type="Proteomes" id="UP001056539">
    <property type="component" value="Chromosome"/>
</dbReference>
<dbReference type="AlphaFoldDB" id="A0AAX3BD34"/>
<dbReference type="Gene3D" id="3.30.70.1140">
    <property type="entry name" value="Phospho-2-dehydro-3-deoxyheptonate aldolase, domain 1"/>
    <property type="match status" value="1"/>
</dbReference>
<dbReference type="KEGG" id="taqu:KDW03_12125"/>
<evidence type="ECO:0000259" key="2">
    <source>
        <dbReference type="Pfam" id="PF00793"/>
    </source>
</evidence>
<evidence type="ECO:0000259" key="3">
    <source>
        <dbReference type="Pfam" id="PF18152"/>
    </source>
</evidence>
<evidence type="ECO:0000313" key="5">
    <source>
        <dbReference type="Proteomes" id="UP001056539"/>
    </source>
</evidence>
<dbReference type="NCBIfam" id="TIGR01361">
    <property type="entry name" value="DAHP_synth_Bsub"/>
    <property type="match status" value="1"/>
</dbReference>
<feature type="domain" description="DAHP synthetase I/KDSA" evidence="2">
    <location>
        <begin position="83"/>
        <end position="325"/>
    </location>
</feature>
<keyword evidence="5" id="KW-1185">Reference proteome</keyword>
<sequence length="339" mass="36821">MIIVLKPTATQEEIDHIVQMIEGHGLRTNVSKGENQTIIGVIGDKTKLANTPIASLACVEEVLQVSKPYKLASRDFQPYDTIIEVGGVKIGGGNLAIMAGPCSVESEEQMMIIAEEVKKAGANILRGGAYKPRTSPYAFQGLGEAGLKILRQVGDRFNMPVISEVMDTQDVKKCVKYVDILQIGTRNAQNFALLREVGKTRTPVLLKRGMSQTIEEWLMSAEYIMSEGNKSVILCERGIRTFETATRNTLDILAVPVIKEKTHLPIVVDPSHAAGVWKYVIPMSLAAIVAGADGLEIEVHHDPEKAVSDGAQSLKPHKFATLMAEIKNIAPVIGTGKNL</sequence>
<keyword evidence="1 4" id="KW-0808">Transferase</keyword>
<dbReference type="InterPro" id="IPR006268">
    <property type="entry name" value="DAHP_syn_2"/>
</dbReference>
<dbReference type="PANTHER" id="PTHR43018">
    <property type="entry name" value="PHOSPHO-2-DEHYDRO-3-DEOXYHEPTONATE ALDOLASE"/>
    <property type="match status" value="1"/>
</dbReference>
<gene>
    <name evidence="4" type="primary">aroF</name>
    <name evidence="4" type="ORF">KDW03_12125</name>
</gene>
<dbReference type="SUPFAM" id="SSF51569">
    <property type="entry name" value="Aldolase"/>
    <property type="match status" value="1"/>
</dbReference>
<name>A0AAX3BD34_9SPIR</name>
<protein>
    <submittedName>
        <fullName evidence="4">3-deoxy-7-phosphoheptulonate synthase</fullName>
        <ecNumber evidence="4">2.5.1.54</ecNumber>
    </submittedName>
</protein>
<dbReference type="GO" id="GO:0003849">
    <property type="term" value="F:3-deoxy-7-phosphoheptulonate synthase activity"/>
    <property type="evidence" value="ECO:0007669"/>
    <property type="project" value="UniProtKB-EC"/>
</dbReference>
<dbReference type="InterPro" id="IPR052899">
    <property type="entry name" value="Class-I_DAHP_synthase"/>
</dbReference>
<dbReference type="InterPro" id="IPR006218">
    <property type="entry name" value="DAHP1/KDSA"/>
</dbReference>
<dbReference type="InterPro" id="IPR041071">
    <property type="entry name" value="DAHP_snth_FXD"/>
</dbReference>
<evidence type="ECO:0000256" key="1">
    <source>
        <dbReference type="ARBA" id="ARBA00022679"/>
    </source>
</evidence>
<reference evidence="4" key="1">
    <citation type="submission" date="2021-04" db="EMBL/GenBank/DDBJ databases">
        <authorList>
            <person name="Postec A."/>
        </authorList>
    </citation>
    <scope>NUCLEOTIDE SEQUENCE</scope>
    <source>
        <strain evidence="4">F1F22</strain>
    </source>
</reference>